<evidence type="ECO:0000313" key="4">
    <source>
        <dbReference type="Proteomes" id="UP000479526"/>
    </source>
</evidence>
<dbReference type="AlphaFoldDB" id="A0A7C9JCU0"/>
<feature type="region of interest" description="Disordered" evidence="1">
    <location>
        <begin position="1"/>
        <end position="29"/>
    </location>
</feature>
<protein>
    <submittedName>
        <fullName evidence="3">Uncharacterized protein</fullName>
    </submittedName>
</protein>
<dbReference type="Proteomes" id="UP000479526">
    <property type="component" value="Unassembled WGS sequence"/>
</dbReference>
<reference evidence="3 4" key="1">
    <citation type="submission" date="2020-01" db="EMBL/GenBank/DDBJ databases">
        <title>Herbidospora sp. NEAU-GS84 nov., a novel actinomycete isolated from soil.</title>
        <authorList>
            <person name="Han L."/>
        </authorList>
    </citation>
    <scope>NUCLEOTIDE SEQUENCE [LARGE SCALE GENOMIC DNA]</scope>
    <source>
        <strain evidence="3 4">NEAU-GS84</strain>
    </source>
</reference>
<feature type="region of interest" description="Disordered" evidence="1">
    <location>
        <begin position="91"/>
        <end position="206"/>
    </location>
</feature>
<organism evidence="3 4">
    <name type="scientific">Herbidospora solisilvae</name>
    <dbReference type="NCBI Taxonomy" id="2696284"/>
    <lineage>
        <taxon>Bacteria</taxon>
        <taxon>Bacillati</taxon>
        <taxon>Actinomycetota</taxon>
        <taxon>Actinomycetes</taxon>
        <taxon>Streptosporangiales</taxon>
        <taxon>Streptosporangiaceae</taxon>
        <taxon>Herbidospora</taxon>
    </lineage>
</organism>
<gene>
    <name evidence="3" type="ORF">GT755_19670</name>
</gene>
<evidence type="ECO:0000256" key="2">
    <source>
        <dbReference type="SAM" id="Phobius"/>
    </source>
</evidence>
<name>A0A7C9JCU0_9ACTN</name>
<keyword evidence="4" id="KW-1185">Reference proteome</keyword>
<comment type="caution">
    <text evidence="3">The sequence shown here is derived from an EMBL/GenBank/DDBJ whole genome shotgun (WGS) entry which is preliminary data.</text>
</comment>
<proteinExistence type="predicted"/>
<accession>A0A7C9JCU0</accession>
<evidence type="ECO:0000313" key="3">
    <source>
        <dbReference type="EMBL" id="NAS23904.1"/>
    </source>
</evidence>
<dbReference type="EMBL" id="WXEW01000005">
    <property type="protein sequence ID" value="NAS23904.1"/>
    <property type="molecule type" value="Genomic_DNA"/>
</dbReference>
<feature type="transmembrane region" description="Helical" evidence="2">
    <location>
        <begin position="38"/>
        <end position="56"/>
    </location>
</feature>
<feature type="compositionally biased region" description="Basic and acidic residues" evidence="1">
    <location>
        <begin position="118"/>
        <end position="129"/>
    </location>
</feature>
<sequence>MGTTEKAGGGMRQNLSSATGTVKAAPGAARRTVRGNPMAAGLIAFGAGALAAVLIPQTIAERRTARQVEEQVGEYVEPVVTALKESAQTLGKEAGSTARDAVQHVKESAPDAAQGARRGADLPVKRPALEEAPGPGGDRAGAELRNRPAPPTGDPEELFPVRSRWAGPLGNTVRTHTSGARRQGRRFAQPFGAMAPHIPSRRTSDG</sequence>
<keyword evidence="2" id="KW-1133">Transmembrane helix</keyword>
<keyword evidence="2" id="KW-0472">Membrane</keyword>
<keyword evidence="2" id="KW-0812">Transmembrane</keyword>
<evidence type="ECO:0000256" key="1">
    <source>
        <dbReference type="SAM" id="MobiDB-lite"/>
    </source>
</evidence>
<dbReference type="RefSeq" id="WP_161481107.1">
    <property type="nucleotide sequence ID" value="NZ_WXEW01000005.1"/>
</dbReference>